<evidence type="ECO:0000313" key="1">
    <source>
        <dbReference type="EMBL" id="MVT42818.1"/>
    </source>
</evidence>
<comment type="caution">
    <text evidence="1">The sequence shown here is derived from an EMBL/GenBank/DDBJ whole genome shotgun (WGS) entry which is preliminary data.</text>
</comment>
<gene>
    <name evidence="1" type="ORF">GO495_19645</name>
</gene>
<dbReference type="AlphaFoldDB" id="A0A6N8JES4"/>
<dbReference type="PROSITE" id="PS51257">
    <property type="entry name" value="PROKAR_LIPOPROTEIN"/>
    <property type="match status" value="1"/>
</dbReference>
<dbReference type="RefSeq" id="WP_157301417.1">
    <property type="nucleotide sequence ID" value="NZ_BAAAZB010000002.1"/>
</dbReference>
<sequence length="158" mass="18343">MMKWLFNLLLLVLVFSCEEVRKPAITIPAHPIIEQKPFVYIERAHLNVKKYRITFKTAFDFPDKLTQDTSFYLQGNYVMLYDKVKNSMDTARLDNTDYLHRHLALRDLTDSLQEVVFNIHWIGDNDIPADEFVVYDGSSLTTLVFAAPDSCEVADSIY</sequence>
<keyword evidence="2" id="KW-1185">Reference proteome</keyword>
<name>A0A6N8JES4_9BACT</name>
<dbReference type="Proteomes" id="UP000468388">
    <property type="component" value="Unassembled WGS sequence"/>
</dbReference>
<dbReference type="EMBL" id="WRXO01000005">
    <property type="protein sequence ID" value="MVT42818.1"/>
    <property type="molecule type" value="Genomic_DNA"/>
</dbReference>
<organism evidence="1 2">
    <name type="scientific">Chitinophaga oryziterrae</name>
    <dbReference type="NCBI Taxonomy" id="1031224"/>
    <lineage>
        <taxon>Bacteria</taxon>
        <taxon>Pseudomonadati</taxon>
        <taxon>Bacteroidota</taxon>
        <taxon>Chitinophagia</taxon>
        <taxon>Chitinophagales</taxon>
        <taxon>Chitinophagaceae</taxon>
        <taxon>Chitinophaga</taxon>
    </lineage>
</organism>
<proteinExistence type="predicted"/>
<reference evidence="1 2" key="1">
    <citation type="submission" date="2019-12" db="EMBL/GenBank/DDBJ databases">
        <title>The draft genomic sequence of strain Chitinophaga oryziterrae JCM 16595.</title>
        <authorList>
            <person name="Zhang X."/>
        </authorList>
    </citation>
    <scope>NUCLEOTIDE SEQUENCE [LARGE SCALE GENOMIC DNA]</scope>
    <source>
        <strain evidence="1 2">JCM 16595</strain>
    </source>
</reference>
<protein>
    <submittedName>
        <fullName evidence="1">Uncharacterized protein</fullName>
    </submittedName>
</protein>
<evidence type="ECO:0000313" key="2">
    <source>
        <dbReference type="Proteomes" id="UP000468388"/>
    </source>
</evidence>
<dbReference type="OrthoDB" id="9828937at2"/>
<accession>A0A6N8JES4</accession>